<protein>
    <recommendedName>
        <fullName evidence="3">YcfA family protein</fullName>
    </recommendedName>
</protein>
<sequence>MGKYEKLLQKIVQGTADANIPFEELCQLLKRLGFEERVRGGHHIFRREGIKEKPNLQKDGNKAKAYQVRQIRDIIIEYNLGDKM</sequence>
<evidence type="ECO:0000313" key="2">
    <source>
        <dbReference type="Proteomes" id="UP000003477"/>
    </source>
</evidence>
<dbReference type="EMBL" id="AESD01000373">
    <property type="protein sequence ID" value="EHJ12797.1"/>
    <property type="molecule type" value="Genomic_DNA"/>
</dbReference>
<dbReference type="InterPro" id="IPR012933">
    <property type="entry name" value="HicA_mRNA_interferase"/>
</dbReference>
<dbReference type="AlphaFoldDB" id="G5J4U1"/>
<dbReference type="Proteomes" id="UP000003477">
    <property type="component" value="Unassembled WGS sequence"/>
</dbReference>
<accession>G5J4U1</accession>
<dbReference type="RefSeq" id="WP_007305470.1">
    <property type="nucleotide sequence ID" value="NZ_AESD01000373.1"/>
</dbReference>
<dbReference type="GeneID" id="88766173"/>
<gene>
    <name evidence="1" type="ORF">CWATWH0003_2507</name>
</gene>
<dbReference type="SUPFAM" id="SSF54786">
    <property type="entry name" value="YcfA/nrd intein domain"/>
    <property type="match status" value="1"/>
</dbReference>
<comment type="caution">
    <text evidence="1">The sequence shown here is derived from an EMBL/GenBank/DDBJ whole genome shotgun (WGS) entry which is preliminary data.</text>
</comment>
<name>G5J4U1_CROWT</name>
<dbReference type="Pfam" id="PF07927">
    <property type="entry name" value="HicA_toxin"/>
    <property type="match status" value="1"/>
</dbReference>
<evidence type="ECO:0008006" key="3">
    <source>
        <dbReference type="Google" id="ProtNLM"/>
    </source>
</evidence>
<evidence type="ECO:0000313" key="1">
    <source>
        <dbReference type="EMBL" id="EHJ12797.1"/>
    </source>
</evidence>
<dbReference type="PATRIC" id="fig|423471.3.peg.2360"/>
<reference evidence="1 2" key="1">
    <citation type="journal article" date="2011" name="Front. Microbiol.">
        <title>Two Strains of Crocosphaera watsonii with Highly Conserved Genomes are Distinguished by Strain-Specific Features.</title>
        <authorList>
            <person name="Bench S.R."/>
            <person name="Ilikchyan I.N."/>
            <person name="Tripp H.J."/>
            <person name="Zehr J.P."/>
        </authorList>
    </citation>
    <scope>NUCLEOTIDE SEQUENCE [LARGE SCALE GENOMIC DNA]</scope>
    <source>
        <strain evidence="1 2">WH 0003</strain>
    </source>
</reference>
<organism evidence="1 2">
    <name type="scientific">Crocosphaera watsonii WH 0003</name>
    <dbReference type="NCBI Taxonomy" id="423471"/>
    <lineage>
        <taxon>Bacteria</taxon>
        <taxon>Bacillati</taxon>
        <taxon>Cyanobacteriota</taxon>
        <taxon>Cyanophyceae</taxon>
        <taxon>Oscillatoriophycideae</taxon>
        <taxon>Chroococcales</taxon>
        <taxon>Aphanothecaceae</taxon>
        <taxon>Crocosphaera</taxon>
    </lineage>
</organism>
<dbReference type="GO" id="GO:0003729">
    <property type="term" value="F:mRNA binding"/>
    <property type="evidence" value="ECO:0007669"/>
    <property type="project" value="InterPro"/>
</dbReference>
<proteinExistence type="predicted"/>